<proteinExistence type="predicted"/>
<keyword evidence="3" id="KW-1185">Reference proteome</keyword>
<protein>
    <submittedName>
        <fullName evidence="2">Uncharacterized protein</fullName>
    </submittedName>
</protein>
<comment type="caution">
    <text evidence="2">The sequence shown here is derived from an EMBL/GenBank/DDBJ whole genome shotgun (WGS) entry which is preliminary data.</text>
</comment>
<gene>
    <name evidence="2" type="ORF">QBC37DRAFT_431563</name>
</gene>
<reference evidence="2" key="2">
    <citation type="submission" date="2023-05" db="EMBL/GenBank/DDBJ databases">
        <authorList>
            <consortium name="Lawrence Berkeley National Laboratory"/>
            <person name="Steindorff A."/>
            <person name="Hensen N."/>
            <person name="Bonometti L."/>
            <person name="Westerberg I."/>
            <person name="Brannstrom I.O."/>
            <person name="Guillou S."/>
            <person name="Cros-Aarteil S."/>
            <person name="Calhoun S."/>
            <person name="Haridas S."/>
            <person name="Kuo A."/>
            <person name="Mondo S."/>
            <person name="Pangilinan J."/>
            <person name="Riley R."/>
            <person name="Labutti K."/>
            <person name="Andreopoulos B."/>
            <person name="Lipzen A."/>
            <person name="Chen C."/>
            <person name="Yanf M."/>
            <person name="Daum C."/>
            <person name="Ng V."/>
            <person name="Clum A."/>
            <person name="Ohm R."/>
            <person name="Martin F."/>
            <person name="Silar P."/>
            <person name="Natvig D."/>
            <person name="Lalanne C."/>
            <person name="Gautier V."/>
            <person name="Ament-Velasquez S.L."/>
            <person name="Kruys A."/>
            <person name="Hutchinson M.I."/>
            <person name="Powell A.J."/>
            <person name="Barry K."/>
            <person name="Miller A.N."/>
            <person name="Grigoriev I.V."/>
            <person name="Debuchy R."/>
            <person name="Gladieux P."/>
            <person name="Thoren M.H."/>
            <person name="Johannesson H."/>
        </authorList>
    </citation>
    <scope>NUCLEOTIDE SEQUENCE</scope>
    <source>
        <strain evidence="2">PSN293</strain>
    </source>
</reference>
<dbReference type="Proteomes" id="UP001301769">
    <property type="component" value="Unassembled WGS sequence"/>
</dbReference>
<name>A0AAN7B100_9PEZI</name>
<evidence type="ECO:0000313" key="2">
    <source>
        <dbReference type="EMBL" id="KAK4208686.1"/>
    </source>
</evidence>
<sequence>MVLVARKHVYSVCGHCRYSDECPITPGGTKTPLLRRFQDKLLRSEIPTRPETVFMMGFCHACRAHYDFAGRSHFDLRTVILRYWAFKNLHGWARPVPANRVPLDILSGESSSHAETELEAAMNGCLEIEMMLDQVACVPKAPEEETLARLELVRSATLEWATRPVTPFRLGQSHILNKTEMTNEPEKQEKAPPPPQADRPTLLALCGIDRTFPRILDPESFDKITGGWYEATGQQTPKTTTTDQQQPEPVSRWSYSTVSSVASSVDSDCDDDEINVCLAEVEILRPVCYQPGTPAETELPILRPVVYQPAVKEPEEVLKPEGNWI</sequence>
<feature type="compositionally biased region" description="Low complexity" evidence="1">
    <location>
        <begin position="232"/>
        <end position="250"/>
    </location>
</feature>
<organism evidence="2 3">
    <name type="scientific">Rhypophila decipiens</name>
    <dbReference type="NCBI Taxonomy" id="261697"/>
    <lineage>
        <taxon>Eukaryota</taxon>
        <taxon>Fungi</taxon>
        <taxon>Dikarya</taxon>
        <taxon>Ascomycota</taxon>
        <taxon>Pezizomycotina</taxon>
        <taxon>Sordariomycetes</taxon>
        <taxon>Sordariomycetidae</taxon>
        <taxon>Sordariales</taxon>
        <taxon>Naviculisporaceae</taxon>
        <taxon>Rhypophila</taxon>
    </lineage>
</organism>
<evidence type="ECO:0000256" key="1">
    <source>
        <dbReference type="SAM" id="MobiDB-lite"/>
    </source>
</evidence>
<dbReference type="EMBL" id="MU858233">
    <property type="protein sequence ID" value="KAK4208686.1"/>
    <property type="molecule type" value="Genomic_DNA"/>
</dbReference>
<reference evidence="2" key="1">
    <citation type="journal article" date="2023" name="Mol. Phylogenet. Evol.">
        <title>Genome-scale phylogeny and comparative genomics of the fungal order Sordariales.</title>
        <authorList>
            <person name="Hensen N."/>
            <person name="Bonometti L."/>
            <person name="Westerberg I."/>
            <person name="Brannstrom I.O."/>
            <person name="Guillou S."/>
            <person name="Cros-Aarteil S."/>
            <person name="Calhoun S."/>
            <person name="Haridas S."/>
            <person name="Kuo A."/>
            <person name="Mondo S."/>
            <person name="Pangilinan J."/>
            <person name="Riley R."/>
            <person name="LaButti K."/>
            <person name="Andreopoulos B."/>
            <person name="Lipzen A."/>
            <person name="Chen C."/>
            <person name="Yan M."/>
            <person name="Daum C."/>
            <person name="Ng V."/>
            <person name="Clum A."/>
            <person name="Steindorff A."/>
            <person name="Ohm R.A."/>
            <person name="Martin F."/>
            <person name="Silar P."/>
            <person name="Natvig D.O."/>
            <person name="Lalanne C."/>
            <person name="Gautier V."/>
            <person name="Ament-Velasquez S.L."/>
            <person name="Kruys A."/>
            <person name="Hutchinson M.I."/>
            <person name="Powell A.J."/>
            <person name="Barry K."/>
            <person name="Miller A.N."/>
            <person name="Grigoriev I.V."/>
            <person name="Debuchy R."/>
            <person name="Gladieux P."/>
            <person name="Hiltunen Thoren M."/>
            <person name="Johannesson H."/>
        </authorList>
    </citation>
    <scope>NUCLEOTIDE SEQUENCE</scope>
    <source>
        <strain evidence="2">PSN293</strain>
    </source>
</reference>
<dbReference type="AlphaFoldDB" id="A0AAN7B100"/>
<feature type="region of interest" description="Disordered" evidence="1">
    <location>
        <begin position="174"/>
        <end position="199"/>
    </location>
</feature>
<feature type="region of interest" description="Disordered" evidence="1">
    <location>
        <begin position="229"/>
        <end position="250"/>
    </location>
</feature>
<accession>A0AAN7B100</accession>
<evidence type="ECO:0000313" key="3">
    <source>
        <dbReference type="Proteomes" id="UP001301769"/>
    </source>
</evidence>